<name>A0AAD3H3X0_9STRA</name>
<sequence>MSQRAPTPRKPIPFSKQRPVGIKQNSHVSKSTNSKKTDTFFQTKTSWNKSAHNSPQRPSPVTSPLDGVPKTEDKDQNQKKSPIILDDDKEQESYLGEIPGNGNRKRLFHDTNKSTSKSARSMLSDSATKAKEKMESFAKPKFNLSTSEGTLQSIAYSSLMQTSRSAWNNADKAAKRSLQSLSRSLNGVDLNIISPRLLNILNDNLSPDTIGREVSDAISTLKQVYMGPRNTTKMNPMDAKTFNSMLKGEICNDRPVLDLKEVVGLSLLSSKPAAIPCETIKTSSGQVIHVPQNGTAGFLAQLEELNMFLTLGWSHKIVSSLENYYRNKSVEEAELILEEEPAVVVILRDLITEVYQIQHYLDELLLASPSGKDFSLLLAKLIHNAVVQGIVEVTKDKKDPSNVKMELGIEKKLKMCTYSFQSNPSAGNSFSNNAHSSNKKGNASAGSHKPNSTNSKPSKKKEQKGFYKVNADELQKYLSLTNTAKDNIPSFKGKMMCLRCMIFGDNSCHLSKKTNSQLLHNSFAGSESVVNTFANKCSVAVTKHDTGIEYPIDHSNYKERDSDLQSAVKKSNNSSTRGNEEFLASAISKEVNRGWQIPILVSTLKKLTGAGGIKIGVATRTFLDAAGLFSSSREWTLSQ</sequence>
<feature type="compositionally biased region" description="Polar residues" evidence="1">
    <location>
        <begin position="427"/>
        <end position="445"/>
    </location>
</feature>
<gene>
    <name evidence="2" type="ORF">CTEN210_05455</name>
</gene>
<dbReference type="AlphaFoldDB" id="A0AAD3H3X0"/>
<reference evidence="2 3" key="1">
    <citation type="journal article" date="2021" name="Sci. Rep.">
        <title>The genome of the diatom Chaetoceros tenuissimus carries an ancient integrated fragment of an extant virus.</title>
        <authorList>
            <person name="Hongo Y."/>
            <person name="Kimura K."/>
            <person name="Takaki Y."/>
            <person name="Yoshida Y."/>
            <person name="Baba S."/>
            <person name="Kobayashi G."/>
            <person name="Nagasaki K."/>
            <person name="Hano T."/>
            <person name="Tomaru Y."/>
        </authorList>
    </citation>
    <scope>NUCLEOTIDE SEQUENCE [LARGE SCALE GENOMIC DNA]</scope>
    <source>
        <strain evidence="2 3">NIES-3715</strain>
    </source>
</reference>
<proteinExistence type="predicted"/>
<accession>A0AAD3H3X0</accession>
<evidence type="ECO:0000256" key="1">
    <source>
        <dbReference type="SAM" id="MobiDB-lite"/>
    </source>
</evidence>
<feature type="region of interest" description="Disordered" evidence="1">
    <location>
        <begin position="1"/>
        <end position="128"/>
    </location>
</feature>
<protein>
    <submittedName>
        <fullName evidence="2">Uncharacterized protein</fullName>
    </submittedName>
</protein>
<dbReference type="EMBL" id="BLLK01000029">
    <property type="protein sequence ID" value="GFH48979.1"/>
    <property type="molecule type" value="Genomic_DNA"/>
</dbReference>
<evidence type="ECO:0000313" key="2">
    <source>
        <dbReference type="EMBL" id="GFH48979.1"/>
    </source>
</evidence>
<feature type="region of interest" description="Disordered" evidence="1">
    <location>
        <begin position="427"/>
        <end position="464"/>
    </location>
</feature>
<organism evidence="2 3">
    <name type="scientific">Chaetoceros tenuissimus</name>
    <dbReference type="NCBI Taxonomy" id="426638"/>
    <lineage>
        <taxon>Eukaryota</taxon>
        <taxon>Sar</taxon>
        <taxon>Stramenopiles</taxon>
        <taxon>Ochrophyta</taxon>
        <taxon>Bacillariophyta</taxon>
        <taxon>Coscinodiscophyceae</taxon>
        <taxon>Chaetocerotophycidae</taxon>
        <taxon>Chaetocerotales</taxon>
        <taxon>Chaetocerotaceae</taxon>
        <taxon>Chaetoceros</taxon>
    </lineage>
</organism>
<comment type="caution">
    <text evidence="2">The sequence shown here is derived from an EMBL/GenBank/DDBJ whole genome shotgun (WGS) entry which is preliminary data.</text>
</comment>
<evidence type="ECO:0000313" key="3">
    <source>
        <dbReference type="Proteomes" id="UP001054902"/>
    </source>
</evidence>
<feature type="compositionally biased region" description="Polar residues" evidence="1">
    <location>
        <begin position="23"/>
        <end position="62"/>
    </location>
</feature>
<feature type="compositionally biased region" description="Low complexity" evidence="1">
    <location>
        <begin position="447"/>
        <end position="456"/>
    </location>
</feature>
<feature type="compositionally biased region" description="Polar residues" evidence="1">
    <location>
        <begin position="113"/>
        <end position="127"/>
    </location>
</feature>
<dbReference type="Proteomes" id="UP001054902">
    <property type="component" value="Unassembled WGS sequence"/>
</dbReference>
<keyword evidence="3" id="KW-1185">Reference proteome</keyword>
<feature type="compositionally biased region" description="Basic and acidic residues" evidence="1">
    <location>
        <begin position="69"/>
        <end position="78"/>
    </location>
</feature>